<evidence type="ECO:0000313" key="1">
    <source>
        <dbReference type="EMBL" id="OHT07716.1"/>
    </source>
</evidence>
<dbReference type="InterPro" id="IPR027267">
    <property type="entry name" value="AH/BAR_dom_sf"/>
</dbReference>
<dbReference type="EMBL" id="MLAK01000688">
    <property type="protein sequence ID" value="OHT07716.1"/>
    <property type="molecule type" value="Genomic_DNA"/>
</dbReference>
<accession>A0A1J4KDC3</accession>
<dbReference type="SUPFAM" id="SSF103657">
    <property type="entry name" value="BAR/IMD domain-like"/>
    <property type="match status" value="1"/>
</dbReference>
<reference evidence="1" key="1">
    <citation type="submission" date="2016-10" db="EMBL/GenBank/DDBJ databases">
        <authorList>
            <person name="Benchimol M."/>
            <person name="Almeida L.G."/>
            <person name="Vasconcelos A.T."/>
            <person name="Perreira-Neves A."/>
            <person name="Rosa I.A."/>
            <person name="Tasca T."/>
            <person name="Bogo M.R."/>
            <person name="de Souza W."/>
        </authorList>
    </citation>
    <scope>NUCLEOTIDE SEQUENCE [LARGE SCALE GENOMIC DNA]</scope>
    <source>
        <strain evidence="1">K</strain>
    </source>
</reference>
<gene>
    <name evidence="1" type="ORF">TRFO_23985</name>
</gene>
<dbReference type="RefSeq" id="XP_068360852.1">
    <property type="nucleotide sequence ID" value="XM_068503485.1"/>
</dbReference>
<evidence type="ECO:0008006" key="3">
    <source>
        <dbReference type="Google" id="ProtNLM"/>
    </source>
</evidence>
<proteinExistence type="predicted"/>
<comment type="caution">
    <text evidence="1">The sequence shown here is derived from an EMBL/GenBank/DDBJ whole genome shotgun (WGS) entry which is preliminary data.</text>
</comment>
<dbReference type="Proteomes" id="UP000179807">
    <property type="component" value="Unassembled WGS sequence"/>
</dbReference>
<dbReference type="AlphaFoldDB" id="A0A1J4KDC3"/>
<evidence type="ECO:0000313" key="2">
    <source>
        <dbReference type="Proteomes" id="UP000179807"/>
    </source>
</evidence>
<organism evidence="1 2">
    <name type="scientific">Tritrichomonas foetus</name>
    <dbReference type="NCBI Taxonomy" id="1144522"/>
    <lineage>
        <taxon>Eukaryota</taxon>
        <taxon>Metamonada</taxon>
        <taxon>Parabasalia</taxon>
        <taxon>Tritrichomonadida</taxon>
        <taxon>Tritrichomonadidae</taxon>
        <taxon>Tritrichomonas</taxon>
    </lineage>
</organism>
<protein>
    <recommendedName>
        <fullName evidence="3">BAR domain-containing protein</fullName>
    </recommendedName>
</protein>
<dbReference type="OrthoDB" id="10262616at2759"/>
<dbReference type="GeneID" id="94838189"/>
<name>A0A1J4KDC3_9EUKA</name>
<keyword evidence="2" id="KW-1185">Reference proteome</keyword>
<dbReference type="VEuPathDB" id="TrichDB:TRFO_23985"/>
<sequence length="218" mass="24480">MANFDLVSQNMGLLLRDVKNLSPIIRKDLASVNEKDRSVGFLCEQLSESCQVTSQHQRPTVQSALIGFATILARVELARKSLYQRISPLAGNFLLTPASQVQQVSTAIKKRDTILKKAQRLPPAQNDPKAAQNNAIRTQAQQLNAQAIQEVRAWSATYHEDIRKSFREYAHAQMEFAAKALEEWSIFIEDLTLLDFNRDTDEIITMLEEGGGVVDPNQ</sequence>